<accession>A0A0E1X2X8</accession>
<evidence type="ECO:0008006" key="10">
    <source>
        <dbReference type="Google" id="ProtNLM"/>
    </source>
</evidence>
<evidence type="ECO:0000256" key="1">
    <source>
        <dbReference type="ARBA" id="ARBA00004167"/>
    </source>
</evidence>
<dbReference type="Pfam" id="PF00777">
    <property type="entry name" value="Glyco_transf_29"/>
    <property type="match status" value="1"/>
</dbReference>
<evidence type="ECO:0000256" key="6">
    <source>
        <dbReference type="ARBA" id="ARBA00022989"/>
    </source>
</evidence>
<dbReference type="GO" id="GO:0016020">
    <property type="term" value="C:membrane"/>
    <property type="evidence" value="ECO:0007669"/>
    <property type="project" value="UniProtKB-SubCell"/>
</dbReference>
<dbReference type="GO" id="GO:0012505">
    <property type="term" value="C:endomembrane system"/>
    <property type="evidence" value="ECO:0007669"/>
    <property type="project" value="UniProtKB-SubCell"/>
</dbReference>
<keyword evidence="3" id="KW-0328">Glycosyltransferase</keyword>
<evidence type="ECO:0000256" key="8">
    <source>
        <dbReference type="ARBA" id="ARBA00023180"/>
    </source>
</evidence>
<reference evidence="9" key="1">
    <citation type="submission" date="2009-01" db="EMBL/GenBank/DDBJ databases">
        <title>The Genome Sequence of Brucella pinnipedialis M292/94/1.</title>
        <authorList>
            <consortium name="The Broad Institute Genome Sequencing Platform"/>
            <person name="Ward D."/>
            <person name="Young S.K."/>
            <person name="Kodira C.D."/>
            <person name="Zeng Q."/>
            <person name="Koehrsen M."/>
            <person name="Alvarado L."/>
            <person name="Berlin A."/>
            <person name="Borenstein D."/>
            <person name="Chen Z."/>
            <person name="Engels R."/>
            <person name="Freedman E."/>
            <person name="Gellesch M."/>
            <person name="Goldberg J."/>
            <person name="Griggs A."/>
            <person name="Gujja S."/>
            <person name="Heiman D."/>
            <person name="Hepburn T."/>
            <person name="Howarth C."/>
            <person name="Jen D."/>
            <person name="Larson L."/>
            <person name="Lewis B."/>
            <person name="Mehta T."/>
            <person name="Park D."/>
            <person name="Pearson M."/>
            <person name="Roberts A."/>
            <person name="Saif S."/>
            <person name="Shea T."/>
            <person name="Shenoy N."/>
            <person name="Sisk P."/>
            <person name="Stolte C."/>
            <person name="Sykes S."/>
            <person name="Walk T."/>
            <person name="White J."/>
            <person name="Yandava C."/>
            <person name="Whatmore A.M."/>
            <person name="Perrett L.L."/>
            <person name="O'Callaghan D."/>
            <person name="Nusbaum C."/>
            <person name="Galagan J."/>
            <person name="Birren B."/>
        </authorList>
    </citation>
    <scope>NUCLEOTIDE SEQUENCE [LARGE SCALE GENOMIC DNA]</scope>
    <source>
        <strain evidence="9">M292/94/1</strain>
    </source>
</reference>
<evidence type="ECO:0000313" key="9">
    <source>
        <dbReference type="EMBL" id="EEZ30501.1"/>
    </source>
</evidence>
<keyword evidence="6" id="KW-1133">Transmembrane helix</keyword>
<evidence type="ECO:0000256" key="4">
    <source>
        <dbReference type="ARBA" id="ARBA00022679"/>
    </source>
</evidence>
<gene>
    <name evidence="9" type="ORF">BALG_00620</name>
</gene>
<dbReference type="HOGENOM" id="CLU_115854_0_0_5"/>
<evidence type="ECO:0000256" key="7">
    <source>
        <dbReference type="ARBA" id="ARBA00023136"/>
    </source>
</evidence>
<dbReference type="InterPro" id="IPR001675">
    <property type="entry name" value="Glyco_trans_29"/>
</dbReference>
<dbReference type="Proteomes" id="UP000004659">
    <property type="component" value="Unassembled WGS sequence"/>
</dbReference>
<sequence length="224" mass="25858">MFAEHLQPFGKTSGVKAGKMKKTLVIVGNGPLTRDLSSEIDSADYVLRFNEPRESIGMSGSKTDLLMLATSSKQMQQWLKYPTFLNSAIFRNAQELLFAFHPAIIRQFHHRPNFLSRWLKGRRADWTTKAIEVLGAQGKEIRIMPPQFYLGVCEELGITADKMAELFPSTGFFGIWYMLRNFPQSQWNIRICGFSWQGWKHHDWSAERQWIEEKIKSGMITPLI</sequence>
<dbReference type="GO" id="GO:0008373">
    <property type="term" value="F:sialyltransferase activity"/>
    <property type="evidence" value="ECO:0007669"/>
    <property type="project" value="InterPro"/>
</dbReference>
<dbReference type="GeneID" id="93017212"/>
<comment type="subcellular location">
    <subcellularLocation>
        <location evidence="2">Endomembrane system</location>
    </subcellularLocation>
    <subcellularLocation>
        <location evidence="1">Membrane</location>
        <topology evidence="1">Single-pass membrane protein</topology>
    </subcellularLocation>
</comment>
<dbReference type="Gene3D" id="3.90.1480.20">
    <property type="entry name" value="Glycosyl transferase family 29"/>
    <property type="match status" value="1"/>
</dbReference>
<evidence type="ECO:0000256" key="5">
    <source>
        <dbReference type="ARBA" id="ARBA00022692"/>
    </source>
</evidence>
<dbReference type="EMBL" id="EQ999546">
    <property type="protein sequence ID" value="EEZ30501.1"/>
    <property type="molecule type" value="Genomic_DNA"/>
</dbReference>
<evidence type="ECO:0000256" key="2">
    <source>
        <dbReference type="ARBA" id="ARBA00004308"/>
    </source>
</evidence>
<keyword evidence="4" id="KW-0808">Transferase</keyword>
<name>A0A0E1X2X8_9HYPH</name>
<proteinExistence type="predicted"/>
<keyword evidence="7" id="KW-0472">Membrane</keyword>
<keyword evidence="8" id="KW-0325">Glycoprotein</keyword>
<protein>
    <recommendedName>
        <fullName evidence="10">Urease operon 23 kDa accessory protein</fullName>
    </recommendedName>
</protein>
<keyword evidence="5" id="KW-0812">Transmembrane</keyword>
<evidence type="ECO:0000256" key="3">
    <source>
        <dbReference type="ARBA" id="ARBA00022676"/>
    </source>
</evidence>
<dbReference type="InterPro" id="IPR038578">
    <property type="entry name" value="GT29-like_sf"/>
</dbReference>
<dbReference type="AlphaFoldDB" id="A0A0E1X2X8"/>
<dbReference type="RefSeq" id="WP_002963487.1">
    <property type="nucleotide sequence ID" value="NZ_EQ999546.1"/>
</dbReference>
<organism evidence="9">
    <name type="scientific">Brucella pinnipedialis M292/94/1</name>
    <dbReference type="NCBI Taxonomy" id="520462"/>
    <lineage>
        <taxon>Bacteria</taxon>
        <taxon>Pseudomonadati</taxon>
        <taxon>Pseudomonadota</taxon>
        <taxon>Alphaproteobacteria</taxon>
        <taxon>Hyphomicrobiales</taxon>
        <taxon>Brucellaceae</taxon>
        <taxon>Brucella/Ochrobactrum group</taxon>
        <taxon>Brucella</taxon>
    </lineage>
</organism>